<dbReference type="Proteomes" id="UP000288953">
    <property type="component" value="Chromosome"/>
</dbReference>
<organism evidence="2 3">
    <name type="scientific">Candidatus Pseudomonas adelgestsugas</name>
    <dbReference type="NCBI Taxonomy" id="1302376"/>
    <lineage>
        <taxon>Bacteria</taxon>
        <taxon>Pseudomonadati</taxon>
        <taxon>Pseudomonadota</taxon>
        <taxon>Gammaproteobacteria</taxon>
        <taxon>Pseudomonadales</taxon>
        <taxon>Pseudomonadaceae</taxon>
        <taxon>Pseudomonas</taxon>
    </lineage>
</organism>
<evidence type="ECO:0000256" key="1">
    <source>
        <dbReference type="SAM" id="Phobius"/>
    </source>
</evidence>
<evidence type="ECO:0000313" key="3">
    <source>
        <dbReference type="Proteomes" id="UP000288953"/>
    </source>
</evidence>
<keyword evidence="1" id="KW-0812">Transmembrane</keyword>
<gene>
    <name evidence="2" type="ORF">C3B55_00549</name>
</gene>
<sequence length="66" mass="7649">MSQSHVLYSCDNLCIMWYAVLTFHNLVIQKPINYLMFTSNYNFGKTLPCILMIMLSTNEAIISIIK</sequence>
<proteinExistence type="predicted"/>
<dbReference type="EMBL" id="CP026512">
    <property type="protein sequence ID" value="QAX81883.1"/>
    <property type="molecule type" value="Genomic_DNA"/>
</dbReference>
<protein>
    <submittedName>
        <fullName evidence="2">Uncharacterized protein</fullName>
    </submittedName>
</protein>
<keyword evidence="1" id="KW-0472">Membrane</keyword>
<name>A0ABX5R9B3_9PSED</name>
<accession>A0ABX5R9B3</accession>
<feature type="transmembrane region" description="Helical" evidence="1">
    <location>
        <begin position="6"/>
        <end position="27"/>
    </location>
</feature>
<keyword evidence="1" id="KW-1133">Transmembrane helix</keyword>
<evidence type="ECO:0000313" key="2">
    <source>
        <dbReference type="EMBL" id="QAX81883.1"/>
    </source>
</evidence>
<keyword evidence="3" id="KW-1185">Reference proteome</keyword>
<reference evidence="2 3" key="1">
    <citation type="journal article" date="2018" name="Genome Biol. Evol.">
        <title>Partnering With a Pest: Genomes of Hemlock Woolly Adelgid Symbionts Reveal Atypical Nutritional Provisioning Patterns in Dual-Obligate Bacteria.</title>
        <authorList>
            <person name="Weglarz K.M."/>
            <person name="Havill N.P."/>
            <person name="Burke G.R."/>
            <person name="von Dohlen C.D."/>
        </authorList>
    </citation>
    <scope>NUCLEOTIDE SEQUENCE [LARGE SCALE GENOMIC DNA]</scope>
    <source>
        <strain evidence="2 3">HWA_ENA</strain>
    </source>
</reference>